<name>A0A3D8L7F2_9BACT</name>
<organism evidence="1 2">
    <name type="scientific">Pontibacter diazotrophicus</name>
    <dbReference type="NCBI Taxonomy" id="1400979"/>
    <lineage>
        <taxon>Bacteria</taxon>
        <taxon>Pseudomonadati</taxon>
        <taxon>Bacteroidota</taxon>
        <taxon>Cytophagia</taxon>
        <taxon>Cytophagales</taxon>
        <taxon>Hymenobacteraceae</taxon>
        <taxon>Pontibacter</taxon>
    </lineage>
</organism>
<gene>
    <name evidence="1" type="ORF">DXT99_20185</name>
</gene>
<sequence length="446" mass="50743">MGSKLISYCNLRVFLILLGMITKDVLAQETDVKVAWLRQNAIPISLASFPDSQAIAYFDKVLADKQVILLGEQNHGDGTTFQLYSNVVKLLHSRYGFEAVVFESGFYDCRRAWKSISNNEDPLAAFNNSLFKVWAQSEQVQPLFDYIAQQANTSHPLEVSGFDCQFTGYYGRKLFLHEVDSLVQVLSPAYRASDEYRGFRIIAGWVTDYSYPPPYPSVKERELFVQATEHITDLLSALQPEEGLFWQQAIRNLIVQAKVTWSVQRLDKGEMTGREFNNIRDEQMADNVSWLLEGPYKGKKVILWANCSHTIKNTFTLVPKSGRDIFKGANTMGDILFERYGERLYVIGTLSFQGQTGFAHYPQKTNVAPAPVGTWNYLFHLANQKAAFLDLNSQEVQNSWISKPMNARLDASIIFEADWTKVLDGVFFIHDMEPSRKAESSRGIEK</sequence>
<dbReference type="SUPFAM" id="SSF159501">
    <property type="entry name" value="EreA/ChaN-like"/>
    <property type="match status" value="1"/>
</dbReference>
<dbReference type="InterPro" id="IPR007815">
    <property type="entry name" value="Emycin_Estase"/>
</dbReference>
<evidence type="ECO:0000313" key="1">
    <source>
        <dbReference type="EMBL" id="RDV13340.1"/>
    </source>
</evidence>
<evidence type="ECO:0008006" key="3">
    <source>
        <dbReference type="Google" id="ProtNLM"/>
    </source>
</evidence>
<accession>A0A3D8L7F2</accession>
<comment type="caution">
    <text evidence="1">The sequence shown here is derived from an EMBL/GenBank/DDBJ whole genome shotgun (WGS) entry which is preliminary data.</text>
</comment>
<dbReference type="GO" id="GO:0046677">
    <property type="term" value="P:response to antibiotic"/>
    <property type="evidence" value="ECO:0007669"/>
    <property type="project" value="InterPro"/>
</dbReference>
<protein>
    <recommendedName>
        <fullName evidence="3">Erythromycin esterase family protein</fullName>
    </recommendedName>
</protein>
<evidence type="ECO:0000313" key="2">
    <source>
        <dbReference type="Proteomes" id="UP000256708"/>
    </source>
</evidence>
<dbReference type="PANTHER" id="PTHR31299:SF0">
    <property type="entry name" value="ESTERASE, PUTATIVE (AFU_ORTHOLOGUE AFUA_1G05850)-RELATED"/>
    <property type="match status" value="1"/>
</dbReference>
<dbReference type="AlphaFoldDB" id="A0A3D8L7F2"/>
<proteinExistence type="predicted"/>
<dbReference type="Pfam" id="PF05139">
    <property type="entry name" value="Erythro_esteras"/>
    <property type="match status" value="1"/>
</dbReference>
<dbReference type="EMBL" id="QRGR01000025">
    <property type="protein sequence ID" value="RDV13340.1"/>
    <property type="molecule type" value="Genomic_DNA"/>
</dbReference>
<keyword evidence="2" id="KW-1185">Reference proteome</keyword>
<dbReference type="Gene3D" id="3.40.1660.10">
    <property type="entry name" value="EreA-like (biosynthetic domain)"/>
    <property type="match status" value="1"/>
</dbReference>
<dbReference type="InterPro" id="IPR052036">
    <property type="entry name" value="Hydrolase/PRTase-associated"/>
</dbReference>
<dbReference type="PANTHER" id="PTHR31299">
    <property type="entry name" value="ESTERASE, PUTATIVE (AFU_ORTHOLOGUE AFUA_1G05850)-RELATED"/>
    <property type="match status" value="1"/>
</dbReference>
<reference evidence="2" key="1">
    <citation type="submission" date="2018-08" db="EMBL/GenBank/DDBJ databases">
        <authorList>
            <person name="Liu Z.-W."/>
            <person name="Du Z.-J."/>
        </authorList>
    </citation>
    <scope>NUCLEOTIDE SEQUENCE [LARGE SCALE GENOMIC DNA]</scope>
    <source>
        <strain evidence="2">H4X</strain>
    </source>
</reference>
<dbReference type="Gene3D" id="3.30.1870.10">
    <property type="entry name" value="EreA-like, domain 2"/>
    <property type="match status" value="1"/>
</dbReference>
<dbReference type="CDD" id="cd14728">
    <property type="entry name" value="Ere-like"/>
    <property type="match status" value="1"/>
</dbReference>
<dbReference type="Gene3D" id="1.20.1440.30">
    <property type="entry name" value="Biosynthetic Protein domain"/>
    <property type="match status" value="1"/>
</dbReference>
<dbReference type="OrthoDB" id="9810066at2"/>
<dbReference type="Proteomes" id="UP000256708">
    <property type="component" value="Unassembled WGS sequence"/>
</dbReference>
<dbReference type="RefSeq" id="WP_115567397.1">
    <property type="nucleotide sequence ID" value="NZ_QRGR01000025.1"/>
</dbReference>